<dbReference type="SUPFAM" id="SSF48013">
    <property type="entry name" value="NusB-like"/>
    <property type="match status" value="1"/>
</dbReference>
<feature type="binding site" evidence="5">
    <location>
        <position position="303"/>
    </location>
    <ligand>
        <name>S-adenosyl-L-methionine</name>
        <dbReference type="ChEBI" id="CHEBI:59789"/>
    </ligand>
</feature>
<dbReference type="AlphaFoldDB" id="A0AB39V9L4"/>
<dbReference type="RefSeq" id="WP_369712492.1">
    <property type="nucleotide sequence ID" value="NZ_CP165646.1"/>
</dbReference>
<dbReference type="PANTHER" id="PTHR22807:SF53">
    <property type="entry name" value="RIBOSOMAL RNA SMALL SUBUNIT METHYLTRANSFERASE B-RELATED"/>
    <property type="match status" value="1"/>
</dbReference>
<evidence type="ECO:0000259" key="6">
    <source>
        <dbReference type="PROSITE" id="PS51686"/>
    </source>
</evidence>
<protein>
    <submittedName>
        <fullName evidence="7">16S rRNA (Cytosine(967)-C(5))-methyltransferase RsmB</fullName>
        <ecNumber evidence="7">2.1.1.176</ecNumber>
    </submittedName>
</protein>
<accession>A0AB39V9L4</accession>
<gene>
    <name evidence="7" type="primary">rsmB</name>
    <name evidence="7" type="ORF">AB8B23_09155</name>
</gene>
<dbReference type="Gene3D" id="3.40.50.150">
    <property type="entry name" value="Vaccinia Virus protein VP39"/>
    <property type="match status" value="1"/>
</dbReference>
<dbReference type="Pfam" id="PF01189">
    <property type="entry name" value="Methyltr_RsmB-F"/>
    <property type="match status" value="1"/>
</dbReference>
<name>A0AB39V9L4_9FUSO</name>
<keyword evidence="1 5" id="KW-0489">Methyltransferase</keyword>
<dbReference type="InterPro" id="IPR054728">
    <property type="entry name" value="RsmB-like_ferredoxin"/>
</dbReference>
<dbReference type="Gene3D" id="1.10.940.10">
    <property type="entry name" value="NusB-like"/>
    <property type="match status" value="1"/>
</dbReference>
<comment type="similarity">
    <text evidence="5">Belongs to the class I-like SAM-binding methyltransferase superfamily. RsmB/NOP family.</text>
</comment>
<organism evidence="7">
    <name type="scientific">Leptotrichia mesophila</name>
    <dbReference type="NCBI Taxonomy" id="3239303"/>
    <lineage>
        <taxon>Bacteria</taxon>
        <taxon>Fusobacteriati</taxon>
        <taxon>Fusobacteriota</taxon>
        <taxon>Fusobacteriia</taxon>
        <taxon>Fusobacteriales</taxon>
        <taxon>Leptotrichiaceae</taxon>
        <taxon>Leptotrichia</taxon>
    </lineage>
</organism>
<keyword evidence="4 5" id="KW-0694">RNA-binding</keyword>
<dbReference type="InterPro" id="IPR006027">
    <property type="entry name" value="NusB_RsmB_TIM44"/>
</dbReference>
<dbReference type="InterPro" id="IPR049560">
    <property type="entry name" value="MeTrfase_RsmB-F_NOP2_cat"/>
</dbReference>
<evidence type="ECO:0000313" key="7">
    <source>
        <dbReference type="EMBL" id="XDU64096.1"/>
    </source>
</evidence>
<dbReference type="PRINTS" id="PR02008">
    <property type="entry name" value="RCMTFAMILY"/>
</dbReference>
<evidence type="ECO:0000256" key="2">
    <source>
        <dbReference type="ARBA" id="ARBA00022679"/>
    </source>
</evidence>
<sequence>MVEKNRNNIKLDIVNLLDEIQNGKYSNIQLNYYFSKNNYTKKEKMFITNVINIVIKNLIYIDYLIGKSVRNVKKRKIKQLLRISVAQLFFMESDNAGVIFEAGEIAKILNAHQAGFVNATLQTILKNKEKFDEEIPKDNRESIVLSYPQWFVNKMRIDYPDDYLEMLKSYKKRSYLSIRFDKNKITREKFEELLKNIKTDVLFSVGEVYYLSNANIFDTEIYKNGDAVIQDASSYLAVRNLGVKDGETVLDACSAPGGKSLAILQLFNPKKLISTDIHEHKVKLLNELKNKYGYSNFEVKLNDATQIENLDTMFDKVLLDMPCSGLGVLRKKPEKIYDLTANDIKSLKKLQKKIFESAYKSLKNGGEIVYSTCTFSKNENTNNIQYFLEKYEDLEIMEVEIPENIDNIRDEFGGIYISYKNEYLDGFYIAKLRKK</sequence>
<evidence type="ECO:0000256" key="1">
    <source>
        <dbReference type="ARBA" id="ARBA00022603"/>
    </source>
</evidence>
<dbReference type="Pfam" id="PF01029">
    <property type="entry name" value="NusB"/>
    <property type="match status" value="1"/>
</dbReference>
<feature type="binding site" evidence="5">
    <location>
        <position position="320"/>
    </location>
    <ligand>
        <name>S-adenosyl-L-methionine</name>
        <dbReference type="ChEBI" id="CHEBI:59789"/>
    </ligand>
</feature>
<dbReference type="PANTHER" id="PTHR22807">
    <property type="entry name" value="NOP2 YEAST -RELATED NOL1/NOP2/FMU SUN DOMAIN-CONTAINING"/>
    <property type="match status" value="1"/>
</dbReference>
<feature type="binding site" evidence="5">
    <location>
        <begin position="253"/>
        <end position="259"/>
    </location>
    <ligand>
        <name>S-adenosyl-L-methionine</name>
        <dbReference type="ChEBI" id="CHEBI:59789"/>
    </ligand>
</feature>
<dbReference type="GO" id="GO:0003723">
    <property type="term" value="F:RNA binding"/>
    <property type="evidence" value="ECO:0007669"/>
    <property type="project" value="UniProtKB-UniRule"/>
</dbReference>
<dbReference type="EMBL" id="CP165646">
    <property type="protein sequence ID" value="XDU64096.1"/>
    <property type="molecule type" value="Genomic_DNA"/>
</dbReference>
<dbReference type="InterPro" id="IPR035926">
    <property type="entry name" value="NusB-like_sf"/>
</dbReference>
<reference evidence="7" key="1">
    <citation type="submission" date="2024-07" db="EMBL/GenBank/DDBJ databases">
        <authorList>
            <person name="Li X.-J."/>
            <person name="Wang X."/>
        </authorList>
    </citation>
    <scope>NUCLEOTIDE SEQUENCE</scope>
    <source>
        <strain evidence="7">HSP-342</strain>
    </source>
</reference>
<dbReference type="InterPro" id="IPR029063">
    <property type="entry name" value="SAM-dependent_MTases_sf"/>
</dbReference>
<feature type="domain" description="SAM-dependent MTase RsmB/NOP-type" evidence="6">
    <location>
        <begin position="152"/>
        <end position="435"/>
    </location>
</feature>
<dbReference type="InterPro" id="IPR001678">
    <property type="entry name" value="MeTrfase_RsmB-F_NOP2_dom"/>
</dbReference>
<dbReference type="PROSITE" id="PS51686">
    <property type="entry name" value="SAM_MT_RSMB_NOP"/>
    <property type="match status" value="1"/>
</dbReference>
<keyword evidence="3 5" id="KW-0949">S-adenosyl-L-methionine</keyword>
<dbReference type="GO" id="GO:0008173">
    <property type="term" value="F:RNA methyltransferase activity"/>
    <property type="evidence" value="ECO:0007669"/>
    <property type="project" value="InterPro"/>
</dbReference>
<dbReference type="InterPro" id="IPR023267">
    <property type="entry name" value="RCMT"/>
</dbReference>
<dbReference type="SUPFAM" id="SSF53335">
    <property type="entry name" value="S-adenosyl-L-methionine-dependent methyltransferases"/>
    <property type="match status" value="1"/>
</dbReference>
<dbReference type="KEGG" id="lmes:AB8B23_09155"/>
<keyword evidence="2 5" id="KW-0808">Transferase</keyword>
<dbReference type="GO" id="GO:0006355">
    <property type="term" value="P:regulation of DNA-templated transcription"/>
    <property type="evidence" value="ECO:0007669"/>
    <property type="project" value="InterPro"/>
</dbReference>
<dbReference type="Gene3D" id="3.30.70.1170">
    <property type="entry name" value="Sun protein, domain 3"/>
    <property type="match status" value="1"/>
</dbReference>
<proteinExistence type="inferred from homology"/>
<feature type="active site" description="Nucleophile" evidence="5">
    <location>
        <position position="373"/>
    </location>
</feature>
<feature type="binding site" evidence="5">
    <location>
        <position position="276"/>
    </location>
    <ligand>
        <name>S-adenosyl-L-methionine</name>
        <dbReference type="ChEBI" id="CHEBI:59789"/>
    </ligand>
</feature>
<dbReference type="Pfam" id="PF22458">
    <property type="entry name" value="RsmF-B_ferredox"/>
    <property type="match status" value="1"/>
</dbReference>
<dbReference type="NCBIfam" id="NF011494">
    <property type="entry name" value="PRK14902.1"/>
    <property type="match status" value="1"/>
</dbReference>
<dbReference type="EC" id="2.1.1.176" evidence="7"/>
<evidence type="ECO:0000256" key="3">
    <source>
        <dbReference type="ARBA" id="ARBA00022691"/>
    </source>
</evidence>
<dbReference type="CDD" id="cd02440">
    <property type="entry name" value="AdoMet_MTases"/>
    <property type="match status" value="1"/>
</dbReference>
<evidence type="ECO:0000256" key="5">
    <source>
        <dbReference type="PROSITE-ProRule" id="PRU01023"/>
    </source>
</evidence>
<evidence type="ECO:0000256" key="4">
    <source>
        <dbReference type="ARBA" id="ARBA00022884"/>
    </source>
</evidence>
<dbReference type="GO" id="GO:0001510">
    <property type="term" value="P:RNA methylation"/>
    <property type="evidence" value="ECO:0007669"/>
    <property type="project" value="InterPro"/>
</dbReference>